<accession>A0ABS3Q7R7</accession>
<reference evidence="2 3" key="1">
    <citation type="submission" date="2021-03" db="EMBL/GenBank/DDBJ databases">
        <title>Thiomicrorhabdus sp.nov.,novel sulfur-oxidizing bacteria isolated from coastal sediment.</title>
        <authorList>
            <person name="Liu X."/>
        </authorList>
    </citation>
    <scope>NUCLEOTIDE SEQUENCE [LARGE SCALE GENOMIC DNA]</scope>
    <source>
        <strain evidence="2 3">6S2-11</strain>
    </source>
</reference>
<proteinExistence type="predicted"/>
<evidence type="ECO:0008006" key="4">
    <source>
        <dbReference type="Google" id="ProtNLM"/>
    </source>
</evidence>
<comment type="caution">
    <text evidence="2">The sequence shown here is derived from an EMBL/GenBank/DDBJ whole genome shotgun (WGS) entry which is preliminary data.</text>
</comment>
<protein>
    <recommendedName>
        <fullName evidence="4">CheB-type methylesterase domain-containing protein</fullName>
    </recommendedName>
</protein>
<feature type="compositionally biased region" description="Polar residues" evidence="1">
    <location>
        <begin position="7"/>
        <end position="22"/>
    </location>
</feature>
<dbReference type="Proteomes" id="UP000664835">
    <property type="component" value="Unassembled WGS sequence"/>
</dbReference>
<dbReference type="Gene3D" id="3.40.50.180">
    <property type="entry name" value="Methylesterase CheB, C-terminal domain"/>
    <property type="match status" value="1"/>
</dbReference>
<evidence type="ECO:0000313" key="3">
    <source>
        <dbReference type="Proteomes" id="UP000664835"/>
    </source>
</evidence>
<evidence type="ECO:0000256" key="1">
    <source>
        <dbReference type="SAM" id="MobiDB-lite"/>
    </source>
</evidence>
<evidence type="ECO:0000313" key="2">
    <source>
        <dbReference type="EMBL" id="MBO1928296.1"/>
    </source>
</evidence>
<dbReference type="RefSeq" id="WP_208150911.1">
    <property type="nucleotide sequence ID" value="NZ_JAGETV010000034.1"/>
</dbReference>
<keyword evidence="3" id="KW-1185">Reference proteome</keyword>
<dbReference type="SUPFAM" id="SSF52738">
    <property type="entry name" value="Methylesterase CheB, C-terminal domain"/>
    <property type="match status" value="1"/>
</dbReference>
<feature type="region of interest" description="Disordered" evidence="1">
    <location>
        <begin position="1"/>
        <end position="41"/>
    </location>
</feature>
<sequence>MSDNENEQTSKNSELASTPSTHSDTEKAISDSDSIETYSNDIEALNEDLERQSNPLVVVGIGSSAGGLEALQVLVSGLPVDSGMSFILA</sequence>
<dbReference type="InterPro" id="IPR035909">
    <property type="entry name" value="CheB_C"/>
</dbReference>
<feature type="compositionally biased region" description="Polar residues" evidence="1">
    <location>
        <begin position="31"/>
        <end position="40"/>
    </location>
</feature>
<organism evidence="2 3">
    <name type="scientific">Thiomicrorhabdus marina</name>
    <dbReference type="NCBI Taxonomy" id="2818442"/>
    <lineage>
        <taxon>Bacteria</taxon>
        <taxon>Pseudomonadati</taxon>
        <taxon>Pseudomonadota</taxon>
        <taxon>Gammaproteobacteria</taxon>
        <taxon>Thiotrichales</taxon>
        <taxon>Piscirickettsiaceae</taxon>
        <taxon>Thiomicrorhabdus</taxon>
    </lineage>
</organism>
<dbReference type="EMBL" id="JAGETV010000034">
    <property type="protein sequence ID" value="MBO1928296.1"/>
    <property type="molecule type" value="Genomic_DNA"/>
</dbReference>
<gene>
    <name evidence="2" type="ORF">J3998_12000</name>
</gene>
<name>A0ABS3Q7R7_9GAMM</name>